<proteinExistence type="predicted"/>
<dbReference type="PROSITE" id="PS50297">
    <property type="entry name" value="ANK_REP_REGION"/>
    <property type="match status" value="1"/>
</dbReference>
<keyword evidence="6" id="KW-1185">Reference proteome</keyword>
<feature type="compositionally biased region" description="Polar residues" evidence="4">
    <location>
        <begin position="269"/>
        <end position="279"/>
    </location>
</feature>
<dbReference type="InterPro" id="IPR036770">
    <property type="entry name" value="Ankyrin_rpt-contain_sf"/>
</dbReference>
<feature type="compositionally biased region" description="Basic residues" evidence="4">
    <location>
        <begin position="291"/>
        <end position="316"/>
    </location>
</feature>
<dbReference type="OrthoDB" id="442087at2759"/>
<feature type="region of interest" description="Disordered" evidence="4">
    <location>
        <begin position="1"/>
        <end position="56"/>
    </location>
</feature>
<dbReference type="SUPFAM" id="SSF48403">
    <property type="entry name" value="Ankyrin repeat"/>
    <property type="match status" value="1"/>
</dbReference>
<evidence type="ECO:0000256" key="4">
    <source>
        <dbReference type="SAM" id="MobiDB-lite"/>
    </source>
</evidence>
<dbReference type="PANTHER" id="PTHR46680:SF3">
    <property type="entry name" value="NF-KAPPA-B INHIBITOR CACTUS"/>
    <property type="match status" value="1"/>
</dbReference>
<evidence type="ECO:0000313" key="6">
    <source>
        <dbReference type="Proteomes" id="UP000297245"/>
    </source>
</evidence>
<dbReference type="GO" id="GO:0071356">
    <property type="term" value="P:cellular response to tumor necrosis factor"/>
    <property type="evidence" value="ECO:0007669"/>
    <property type="project" value="TreeGrafter"/>
</dbReference>
<evidence type="ECO:0000256" key="3">
    <source>
        <dbReference type="PROSITE-ProRule" id="PRU00023"/>
    </source>
</evidence>
<dbReference type="GO" id="GO:0051059">
    <property type="term" value="F:NF-kappaB binding"/>
    <property type="evidence" value="ECO:0007669"/>
    <property type="project" value="TreeGrafter"/>
</dbReference>
<dbReference type="Gene3D" id="1.25.40.20">
    <property type="entry name" value="Ankyrin repeat-containing domain"/>
    <property type="match status" value="1"/>
</dbReference>
<dbReference type="InterPro" id="IPR002110">
    <property type="entry name" value="Ankyrin_rpt"/>
</dbReference>
<evidence type="ECO:0000256" key="1">
    <source>
        <dbReference type="ARBA" id="ARBA00022737"/>
    </source>
</evidence>
<feature type="compositionally biased region" description="Basic and acidic residues" evidence="4">
    <location>
        <begin position="1"/>
        <end position="38"/>
    </location>
</feature>
<dbReference type="AlphaFoldDB" id="A0A4S8LEK6"/>
<dbReference type="PROSITE" id="PS50088">
    <property type="entry name" value="ANK_REPEAT"/>
    <property type="match status" value="1"/>
</dbReference>
<keyword evidence="2 3" id="KW-0040">ANK repeat</keyword>
<keyword evidence="1" id="KW-0677">Repeat</keyword>
<name>A0A4S8LEK6_DENBC</name>
<dbReference type="SMART" id="SM00248">
    <property type="entry name" value="ANK"/>
    <property type="match status" value="2"/>
</dbReference>
<evidence type="ECO:0000313" key="5">
    <source>
        <dbReference type="EMBL" id="THU87231.1"/>
    </source>
</evidence>
<dbReference type="Pfam" id="PF12796">
    <property type="entry name" value="Ank_2"/>
    <property type="match status" value="1"/>
</dbReference>
<evidence type="ECO:0000256" key="2">
    <source>
        <dbReference type="ARBA" id="ARBA00023043"/>
    </source>
</evidence>
<reference evidence="5 6" key="1">
    <citation type="journal article" date="2019" name="Nat. Ecol. Evol.">
        <title>Megaphylogeny resolves global patterns of mushroom evolution.</title>
        <authorList>
            <person name="Varga T."/>
            <person name="Krizsan K."/>
            <person name="Foldi C."/>
            <person name="Dima B."/>
            <person name="Sanchez-Garcia M."/>
            <person name="Sanchez-Ramirez S."/>
            <person name="Szollosi G.J."/>
            <person name="Szarkandi J.G."/>
            <person name="Papp V."/>
            <person name="Albert L."/>
            <person name="Andreopoulos W."/>
            <person name="Angelini C."/>
            <person name="Antonin V."/>
            <person name="Barry K.W."/>
            <person name="Bougher N.L."/>
            <person name="Buchanan P."/>
            <person name="Buyck B."/>
            <person name="Bense V."/>
            <person name="Catcheside P."/>
            <person name="Chovatia M."/>
            <person name="Cooper J."/>
            <person name="Damon W."/>
            <person name="Desjardin D."/>
            <person name="Finy P."/>
            <person name="Geml J."/>
            <person name="Haridas S."/>
            <person name="Hughes K."/>
            <person name="Justo A."/>
            <person name="Karasinski D."/>
            <person name="Kautmanova I."/>
            <person name="Kiss B."/>
            <person name="Kocsube S."/>
            <person name="Kotiranta H."/>
            <person name="LaButti K.M."/>
            <person name="Lechner B.E."/>
            <person name="Liimatainen K."/>
            <person name="Lipzen A."/>
            <person name="Lukacs Z."/>
            <person name="Mihaltcheva S."/>
            <person name="Morgado L.N."/>
            <person name="Niskanen T."/>
            <person name="Noordeloos M.E."/>
            <person name="Ohm R.A."/>
            <person name="Ortiz-Santana B."/>
            <person name="Ovrebo C."/>
            <person name="Racz N."/>
            <person name="Riley R."/>
            <person name="Savchenko A."/>
            <person name="Shiryaev A."/>
            <person name="Soop K."/>
            <person name="Spirin V."/>
            <person name="Szebenyi C."/>
            <person name="Tomsovsky M."/>
            <person name="Tulloss R.E."/>
            <person name="Uehling J."/>
            <person name="Grigoriev I.V."/>
            <person name="Vagvolgyi C."/>
            <person name="Papp T."/>
            <person name="Martin F.M."/>
            <person name="Miettinen O."/>
            <person name="Hibbett D.S."/>
            <person name="Nagy L.G."/>
        </authorList>
    </citation>
    <scope>NUCLEOTIDE SEQUENCE [LARGE SCALE GENOMIC DNA]</scope>
    <source>
        <strain evidence="5 6">CBS 962.96</strain>
    </source>
</reference>
<dbReference type="PANTHER" id="PTHR46680">
    <property type="entry name" value="NF-KAPPA-B INHIBITOR ALPHA"/>
    <property type="match status" value="1"/>
</dbReference>
<dbReference type="GO" id="GO:0005829">
    <property type="term" value="C:cytosol"/>
    <property type="evidence" value="ECO:0007669"/>
    <property type="project" value="TreeGrafter"/>
</dbReference>
<organism evidence="5 6">
    <name type="scientific">Dendrothele bispora (strain CBS 962.96)</name>
    <dbReference type="NCBI Taxonomy" id="1314807"/>
    <lineage>
        <taxon>Eukaryota</taxon>
        <taxon>Fungi</taxon>
        <taxon>Dikarya</taxon>
        <taxon>Basidiomycota</taxon>
        <taxon>Agaricomycotina</taxon>
        <taxon>Agaricomycetes</taxon>
        <taxon>Agaricomycetidae</taxon>
        <taxon>Agaricales</taxon>
        <taxon>Agaricales incertae sedis</taxon>
        <taxon>Dendrothele</taxon>
    </lineage>
</organism>
<dbReference type="InterPro" id="IPR051070">
    <property type="entry name" value="NF-kappa-B_inhibitor"/>
</dbReference>
<feature type="region of interest" description="Disordered" evidence="4">
    <location>
        <begin position="239"/>
        <end position="316"/>
    </location>
</feature>
<dbReference type="Proteomes" id="UP000297245">
    <property type="component" value="Unassembled WGS sequence"/>
</dbReference>
<sequence>MLTKFPEHEAAEKRQKAKVDQKKAQAELHRKKAEEAARTQRQRTQSRRSAVFKAARGGNTEKVRKGIWEDNVDATGGEVNPGCDEFVTTLPKDNQETLLHIAARNGDHKLVEWLDAHNADVEEKDANGFTAFHVALQFGRIEVLNYFFENHPLKEEESAAIYACPESGSLLMLSLQSHEPEVVWMILDKKLASSVEIREAWSWITSENGKKAMKTYSNRASGKVAEKLNDIVQLLISFGGFTPPPTQSDDQARQKPSKPLSGAEKDNEAASSTQSQINSPDGPPISPPQGRRAHRGKGRSRGQGRGRGRGRGRGNP</sequence>
<protein>
    <submittedName>
        <fullName evidence="5">Uncharacterized protein</fullName>
    </submittedName>
</protein>
<dbReference type="EMBL" id="ML179458">
    <property type="protein sequence ID" value="THU87231.1"/>
    <property type="molecule type" value="Genomic_DNA"/>
</dbReference>
<feature type="repeat" description="ANK" evidence="3">
    <location>
        <begin position="94"/>
        <end position="126"/>
    </location>
</feature>
<accession>A0A4S8LEK6</accession>
<gene>
    <name evidence="5" type="ORF">K435DRAFT_681960</name>
</gene>